<reference evidence="1 2" key="1">
    <citation type="submission" date="2015-05" db="EMBL/GenBank/DDBJ databases">
        <authorList>
            <person name="Wang D.B."/>
            <person name="Wang M."/>
        </authorList>
    </citation>
    <scope>NUCLEOTIDE SEQUENCE [LARGE SCALE GENOMIC DNA]</scope>
    <source>
        <strain evidence="1">VL1</strain>
    </source>
</reference>
<name>A0A0G4MS41_VERLO</name>
<organism evidence="1 2">
    <name type="scientific">Verticillium longisporum</name>
    <name type="common">Verticillium dahliae var. longisporum</name>
    <dbReference type="NCBI Taxonomy" id="100787"/>
    <lineage>
        <taxon>Eukaryota</taxon>
        <taxon>Fungi</taxon>
        <taxon>Dikarya</taxon>
        <taxon>Ascomycota</taxon>
        <taxon>Pezizomycotina</taxon>
        <taxon>Sordariomycetes</taxon>
        <taxon>Hypocreomycetidae</taxon>
        <taxon>Glomerellales</taxon>
        <taxon>Plectosphaerellaceae</taxon>
        <taxon>Verticillium</taxon>
    </lineage>
</organism>
<evidence type="ECO:0000313" key="1">
    <source>
        <dbReference type="EMBL" id="CRK36875.1"/>
    </source>
</evidence>
<protein>
    <submittedName>
        <fullName evidence="1">Uncharacterized protein</fullName>
    </submittedName>
</protein>
<keyword evidence="2" id="KW-1185">Reference proteome</keyword>
<accession>A0A0G4MS41</accession>
<gene>
    <name evidence="1" type="ORF">BN1708_007220</name>
</gene>
<proteinExistence type="predicted"/>
<sequence length="94" mass="10427">MPLRHHCVVPSLPQILTLRYPVFAQGQLIQSKEGAKAGGETLLMEKHRHLVNLAMVGNLGNRGVVQRQLATASNLFIKGQLDAPQLPRPARWRS</sequence>
<evidence type="ECO:0000313" key="2">
    <source>
        <dbReference type="Proteomes" id="UP000044602"/>
    </source>
</evidence>
<dbReference type="Proteomes" id="UP000044602">
    <property type="component" value="Unassembled WGS sequence"/>
</dbReference>
<dbReference type="EMBL" id="CVQH01024416">
    <property type="protein sequence ID" value="CRK36875.1"/>
    <property type="molecule type" value="Genomic_DNA"/>
</dbReference>
<dbReference type="AlphaFoldDB" id="A0A0G4MS41"/>